<sequence>MPILYSDLYFLTSRFFSFRISGDSSPDVMLYMVSFVFVFRFFSIFIFLSFYPFLSSLGCDAIYGI</sequence>
<name>A0A0A9BLH3_ARUDO</name>
<keyword evidence="1" id="KW-0472">Membrane</keyword>
<keyword evidence="1" id="KW-1133">Transmembrane helix</keyword>
<evidence type="ECO:0000256" key="1">
    <source>
        <dbReference type="SAM" id="Phobius"/>
    </source>
</evidence>
<accession>A0A0A9BLH3</accession>
<reference evidence="2" key="1">
    <citation type="submission" date="2014-09" db="EMBL/GenBank/DDBJ databases">
        <authorList>
            <person name="Magalhaes I.L.F."/>
            <person name="Oliveira U."/>
            <person name="Santos F.R."/>
            <person name="Vidigal T.H.D.A."/>
            <person name="Brescovit A.D."/>
            <person name="Santos A.J."/>
        </authorList>
    </citation>
    <scope>NUCLEOTIDE SEQUENCE</scope>
    <source>
        <tissue evidence="2">Shoot tissue taken approximately 20 cm above the soil surface</tissue>
    </source>
</reference>
<reference evidence="2" key="2">
    <citation type="journal article" date="2015" name="Data Brief">
        <title>Shoot transcriptome of the giant reed, Arundo donax.</title>
        <authorList>
            <person name="Barrero R.A."/>
            <person name="Guerrero F.D."/>
            <person name="Moolhuijzen P."/>
            <person name="Goolsby J.A."/>
            <person name="Tidwell J."/>
            <person name="Bellgard S.E."/>
            <person name="Bellgard M.I."/>
        </authorList>
    </citation>
    <scope>NUCLEOTIDE SEQUENCE</scope>
    <source>
        <tissue evidence="2">Shoot tissue taken approximately 20 cm above the soil surface</tissue>
    </source>
</reference>
<organism evidence="2">
    <name type="scientific">Arundo donax</name>
    <name type="common">Giant reed</name>
    <name type="synonym">Donax arundinaceus</name>
    <dbReference type="NCBI Taxonomy" id="35708"/>
    <lineage>
        <taxon>Eukaryota</taxon>
        <taxon>Viridiplantae</taxon>
        <taxon>Streptophyta</taxon>
        <taxon>Embryophyta</taxon>
        <taxon>Tracheophyta</taxon>
        <taxon>Spermatophyta</taxon>
        <taxon>Magnoliopsida</taxon>
        <taxon>Liliopsida</taxon>
        <taxon>Poales</taxon>
        <taxon>Poaceae</taxon>
        <taxon>PACMAD clade</taxon>
        <taxon>Arundinoideae</taxon>
        <taxon>Arundineae</taxon>
        <taxon>Arundo</taxon>
    </lineage>
</organism>
<evidence type="ECO:0000313" key="2">
    <source>
        <dbReference type="EMBL" id="JAD62065.1"/>
    </source>
</evidence>
<feature type="transmembrane region" description="Helical" evidence="1">
    <location>
        <begin position="28"/>
        <end position="48"/>
    </location>
</feature>
<proteinExistence type="predicted"/>
<dbReference type="AlphaFoldDB" id="A0A0A9BLH3"/>
<keyword evidence="1" id="KW-0812">Transmembrane</keyword>
<dbReference type="EMBL" id="GBRH01235830">
    <property type="protein sequence ID" value="JAD62065.1"/>
    <property type="molecule type" value="Transcribed_RNA"/>
</dbReference>
<protein>
    <submittedName>
        <fullName evidence="2">Uncharacterized protein</fullName>
    </submittedName>
</protein>